<gene>
    <name evidence="1" type="ORF">SALB_00930</name>
</gene>
<dbReference type="EMBL" id="BHXC01000006">
    <property type="protein sequence ID" value="GCB88260.1"/>
    <property type="molecule type" value="Genomic_DNA"/>
</dbReference>
<organism evidence="1 2">
    <name type="scientific">Streptomyces noursei</name>
    <name type="common">Streptomyces albulus</name>
    <dbReference type="NCBI Taxonomy" id="1971"/>
    <lineage>
        <taxon>Bacteria</taxon>
        <taxon>Bacillati</taxon>
        <taxon>Actinomycetota</taxon>
        <taxon>Actinomycetes</taxon>
        <taxon>Kitasatosporales</taxon>
        <taxon>Streptomycetaceae</taxon>
        <taxon>Streptomyces</taxon>
    </lineage>
</organism>
<dbReference type="Proteomes" id="UP000288351">
    <property type="component" value="Unassembled WGS sequence"/>
</dbReference>
<evidence type="ECO:0000313" key="2">
    <source>
        <dbReference type="Proteomes" id="UP000288351"/>
    </source>
</evidence>
<comment type="caution">
    <text evidence="1">The sequence shown here is derived from an EMBL/GenBank/DDBJ whole genome shotgun (WGS) entry which is preliminary data.</text>
</comment>
<dbReference type="AlphaFoldDB" id="A0A401QSA1"/>
<reference evidence="1 2" key="1">
    <citation type="journal article" date="2019" name="Microbiol. Resour. Announc.">
        <title>Draft Genome Sequence of the Most Traditional epsilon-Poly-l-Lysine Producer, Streptomyces albulus NBRC14147.</title>
        <authorList>
            <person name="Yamanaka K."/>
            <person name="Hamano Y."/>
        </authorList>
    </citation>
    <scope>NUCLEOTIDE SEQUENCE [LARGE SCALE GENOMIC DNA]</scope>
    <source>
        <strain evidence="1 2">NBRC 14147</strain>
    </source>
</reference>
<protein>
    <submittedName>
        <fullName evidence="1">Uncharacterized protein</fullName>
    </submittedName>
</protein>
<sequence length="89" mass="9217">MAVKNLRARLLTAPDAGDGADPLENARLTFRTTTGETLCVARTNSDGIASCDVAGGISTPAVTLRRGYEVAYAGNNAAQPSQAHGTLER</sequence>
<dbReference type="RefSeq" id="WP_016570578.1">
    <property type="nucleotide sequence ID" value="NZ_BHXC01000006.1"/>
</dbReference>
<proteinExistence type="predicted"/>
<accession>A0A401QSA1</accession>
<evidence type="ECO:0000313" key="1">
    <source>
        <dbReference type="EMBL" id="GCB88260.1"/>
    </source>
</evidence>
<name>A0A401QSA1_STRNR</name>